<protein>
    <submittedName>
        <fullName evidence="3">NUDIX family hydrolase / eIF-2B domain protein</fullName>
    </submittedName>
</protein>
<dbReference type="Proteomes" id="UP000011867">
    <property type="component" value="Chromosome"/>
</dbReference>
<evidence type="ECO:0000313" key="4">
    <source>
        <dbReference type="Proteomes" id="UP000011867"/>
    </source>
</evidence>
<dbReference type="AlphaFoldDB" id="M1XS49"/>
<dbReference type="STRING" id="268739.Nmlp_3000"/>
<dbReference type="RefSeq" id="WP_015409893.1">
    <property type="nucleotide sequence ID" value="NC_020388.1"/>
</dbReference>
<dbReference type="HOGENOM" id="CLU_568173_0_0_2"/>
<comment type="similarity">
    <text evidence="1">Belongs to the eIF-2B alpha/beta/delta subunits family.</text>
</comment>
<dbReference type="InterPro" id="IPR042529">
    <property type="entry name" value="IF_2B-like_C"/>
</dbReference>
<dbReference type="GO" id="GO:0046523">
    <property type="term" value="F:S-methyl-5-thioribose-1-phosphate isomerase activity"/>
    <property type="evidence" value="ECO:0007669"/>
    <property type="project" value="TreeGrafter"/>
</dbReference>
<dbReference type="PANTHER" id="PTHR43475">
    <property type="entry name" value="METHYLTHIORIBOSE-1-PHOSPHATE ISOMERASE"/>
    <property type="match status" value="1"/>
</dbReference>
<dbReference type="Pfam" id="PF01008">
    <property type="entry name" value="IF-2B"/>
    <property type="match status" value="1"/>
</dbReference>
<evidence type="ECO:0000256" key="2">
    <source>
        <dbReference type="SAM" id="MobiDB-lite"/>
    </source>
</evidence>
<sequence>MTGGTDVPPVAVAFLRNDAEILLAQYRGPIAAFADRWTGLVGAADGNADGPENAGLPESATPVRSGDPFTVGAEGTEFVIHPALFECPSRDVELPDRAIDSDWVPATEIHRRETMPGLWRAYDRVRPTPATLSADTEHGSSYISIRAMEIVRDAAGALRAEGVGTDAAWADLTAVAEDVLAARPSMAALRTRVDRILSRAAGDRAAATVVSMAIEEIDAALDADRRAAETARSVVEGETVLTLSRSGTVLPVLAGPPERVVVAESRPDREGIGVAERVAEASVDVAVCVDAAVAHVLATEAIDAVVLGADTVLADGTLVNKVGSRAAAVAANGTETPVYVVTSKDKISPDRTPTFEAGPAEAVYDGDRAIDVHNPTFDATPPASVTGFLTEDGRLDPAEVADVAAEHAALAGWRTGGSESKSSSE</sequence>
<keyword evidence="3" id="KW-0378">Hydrolase</keyword>
<reference evidence="3 4" key="1">
    <citation type="journal article" date="2013" name="Genome Announc.">
        <title>Genome of the haloarchaeon Natronomonas moolapensis, a neutrophilic member of a previously haloalkaliphilic genus.</title>
        <authorList>
            <person name="Dyall-Smith M.L."/>
            <person name="Pfeiffer F."/>
            <person name="Oberwinkler T."/>
            <person name="Klee K."/>
            <person name="Rampp M."/>
            <person name="Palm P."/>
            <person name="Gross K."/>
            <person name="Schuster S.C."/>
            <person name="Oesterhelt D."/>
        </authorList>
    </citation>
    <scope>NUCLEOTIDE SEQUENCE [LARGE SCALE GENOMIC DNA]</scope>
    <source>
        <strain evidence="4">DSM 18674 / JCM 14361 / 8.8.11</strain>
    </source>
</reference>
<feature type="region of interest" description="Disordered" evidence="2">
    <location>
        <begin position="44"/>
        <end position="63"/>
    </location>
</feature>
<accession>M1XS49</accession>
<dbReference type="EMBL" id="HF582854">
    <property type="protein sequence ID" value="CCQ37143.1"/>
    <property type="molecule type" value="Genomic_DNA"/>
</dbReference>
<evidence type="ECO:0000313" key="3">
    <source>
        <dbReference type="EMBL" id="CCQ37143.1"/>
    </source>
</evidence>
<dbReference type="GO" id="GO:0016787">
    <property type="term" value="F:hydrolase activity"/>
    <property type="evidence" value="ECO:0007669"/>
    <property type="project" value="UniProtKB-KW"/>
</dbReference>
<organism evidence="3 4">
    <name type="scientific">Natronomonas moolapensis (strain DSM 18674 / CECT 7526 / JCM 14361 / 8.8.11)</name>
    <dbReference type="NCBI Taxonomy" id="268739"/>
    <lineage>
        <taxon>Archaea</taxon>
        <taxon>Methanobacteriati</taxon>
        <taxon>Methanobacteriota</taxon>
        <taxon>Stenosarchaea group</taxon>
        <taxon>Halobacteria</taxon>
        <taxon>Halobacteriales</taxon>
        <taxon>Natronomonadaceae</taxon>
        <taxon>Natronomonas</taxon>
    </lineage>
</organism>
<dbReference type="InterPro" id="IPR037171">
    <property type="entry name" value="NagB/RpiA_transferase-like"/>
</dbReference>
<keyword evidence="4" id="KW-1185">Reference proteome</keyword>
<dbReference type="KEGG" id="nmo:Nmlp_3000"/>
<dbReference type="GeneID" id="14653029"/>
<dbReference type="GO" id="GO:0019509">
    <property type="term" value="P:L-methionine salvage from methylthioadenosine"/>
    <property type="evidence" value="ECO:0007669"/>
    <property type="project" value="TreeGrafter"/>
</dbReference>
<dbReference type="OrthoDB" id="27639at2157"/>
<proteinExistence type="inferred from homology"/>
<dbReference type="PANTHER" id="PTHR43475:SF3">
    <property type="entry name" value="TRANSLATION INITIATION FACTOR EIF-2B SUBUNIT FAMILY PROTEIN (AFU_ORTHOLOGUE AFUA_2G14290)"/>
    <property type="match status" value="1"/>
</dbReference>
<dbReference type="Gene3D" id="3.40.50.10470">
    <property type="entry name" value="Translation initiation factor eif-2b, domain 2"/>
    <property type="match status" value="1"/>
</dbReference>
<dbReference type="SUPFAM" id="SSF100950">
    <property type="entry name" value="NagB/RpiA/CoA transferase-like"/>
    <property type="match status" value="1"/>
</dbReference>
<name>M1XS49_NATM8</name>
<evidence type="ECO:0000256" key="1">
    <source>
        <dbReference type="RuleBase" id="RU003814"/>
    </source>
</evidence>
<dbReference type="eggNOG" id="arCOG01127">
    <property type="taxonomic scope" value="Archaea"/>
</dbReference>
<dbReference type="InterPro" id="IPR000649">
    <property type="entry name" value="IF-2B-related"/>
</dbReference>
<gene>
    <name evidence="3" type="ordered locus">Nmlp_3000</name>
</gene>